<proteinExistence type="predicted"/>
<feature type="compositionally biased region" description="Basic and acidic residues" evidence="1">
    <location>
        <begin position="19"/>
        <end position="33"/>
    </location>
</feature>
<evidence type="ECO:0000313" key="3">
    <source>
        <dbReference type="Proteomes" id="UP001362999"/>
    </source>
</evidence>
<dbReference type="Proteomes" id="UP001362999">
    <property type="component" value="Unassembled WGS sequence"/>
</dbReference>
<evidence type="ECO:0000313" key="2">
    <source>
        <dbReference type="EMBL" id="KAK6972225.1"/>
    </source>
</evidence>
<dbReference type="AlphaFoldDB" id="A0AAV9Z6D1"/>
<feature type="region of interest" description="Disordered" evidence="1">
    <location>
        <begin position="1"/>
        <end position="37"/>
    </location>
</feature>
<reference evidence="2 3" key="1">
    <citation type="journal article" date="2024" name="J Genomics">
        <title>Draft genome sequencing and assembly of Favolaschia claudopus CIRM-BRFM 2984 isolated from oak limbs.</title>
        <authorList>
            <person name="Navarro D."/>
            <person name="Drula E."/>
            <person name="Chaduli D."/>
            <person name="Cazenave R."/>
            <person name="Ahrendt S."/>
            <person name="Wang J."/>
            <person name="Lipzen A."/>
            <person name="Daum C."/>
            <person name="Barry K."/>
            <person name="Grigoriev I.V."/>
            <person name="Favel A."/>
            <person name="Rosso M.N."/>
            <person name="Martin F."/>
        </authorList>
    </citation>
    <scope>NUCLEOTIDE SEQUENCE [LARGE SCALE GENOMIC DNA]</scope>
    <source>
        <strain evidence="2 3">CIRM-BRFM 2984</strain>
    </source>
</reference>
<evidence type="ECO:0000256" key="1">
    <source>
        <dbReference type="SAM" id="MobiDB-lite"/>
    </source>
</evidence>
<name>A0AAV9Z6D1_9AGAR</name>
<accession>A0AAV9Z6D1</accession>
<gene>
    <name evidence="2" type="ORF">R3P38DRAFT_3412559</name>
</gene>
<comment type="caution">
    <text evidence="2">The sequence shown here is derived from an EMBL/GenBank/DDBJ whole genome shotgun (WGS) entry which is preliminary data.</text>
</comment>
<keyword evidence="3" id="KW-1185">Reference proteome</keyword>
<sequence>MNERGNRAHPSKIPALASREGRDRRRPEGDAPHWRLGSGGKLLDSKCAMNGIHWIDTQTRDAFDTNLRRFLRNTFTDENLRDDGLDLCIRPYKCMYIDFTSLEDFTGKCDVLRCNPDFQVNHEERFDFVNVNMDQNSLSFARVLYLFRCVLPSHREEDIALVRSLKASRWKPNTLYFVREAHMINAFGCRNERSTYYLNDVVDGDWFLRAEN</sequence>
<organism evidence="2 3">
    <name type="scientific">Favolaschia claudopus</name>
    <dbReference type="NCBI Taxonomy" id="2862362"/>
    <lineage>
        <taxon>Eukaryota</taxon>
        <taxon>Fungi</taxon>
        <taxon>Dikarya</taxon>
        <taxon>Basidiomycota</taxon>
        <taxon>Agaricomycotina</taxon>
        <taxon>Agaricomycetes</taxon>
        <taxon>Agaricomycetidae</taxon>
        <taxon>Agaricales</taxon>
        <taxon>Marasmiineae</taxon>
        <taxon>Mycenaceae</taxon>
        <taxon>Favolaschia</taxon>
    </lineage>
</organism>
<dbReference type="EMBL" id="JAWWNJ010000190">
    <property type="protein sequence ID" value="KAK6972225.1"/>
    <property type="molecule type" value="Genomic_DNA"/>
</dbReference>
<protein>
    <submittedName>
        <fullName evidence="2">Uncharacterized protein</fullName>
    </submittedName>
</protein>